<keyword evidence="2" id="KW-0175">Coiled coil</keyword>
<dbReference type="HOGENOM" id="CLU_069124_0_0_6"/>
<sequence>MFRYIKTEPTTYIMQFNKGKLKREGAGLGFFYFAPTTSLVSIPIGSADLPFIFKESTSDFQEVTVQGQLVYRVKSPKILAATMNFTLADDGKSYVSDAPKKLPARILNLLQSITRNSIQNLSLKASLLASETLAGTLAAALDSAPVLEKLGVEILDVSILAIKPNPETARALEATVREQMMKDADEAAYTRRNAAIEQERKIKENELETEISVEQKKQQVKEAEMDARMAVQRKTQELQREVLENEIEQENKRKELVAVSAENSRKEADVKAYAISASMKAMAEVDNRILEAITNSSMNPEQLIAQAFRQLATGADKIGQLNISPDLMRELLGKKR</sequence>
<dbReference type="RefSeq" id="WP_011398101.1">
    <property type="nucleotide sequence ID" value="NC_007645.1"/>
</dbReference>
<evidence type="ECO:0000313" key="5">
    <source>
        <dbReference type="Proteomes" id="UP000000238"/>
    </source>
</evidence>
<comment type="subcellular location">
    <subcellularLocation>
        <location evidence="1">Membrane</location>
        <topology evidence="1">Single-pass membrane protein</topology>
    </subcellularLocation>
</comment>
<dbReference type="AlphaFoldDB" id="Q2SE90"/>
<evidence type="ECO:0000259" key="3">
    <source>
        <dbReference type="Pfam" id="PF01145"/>
    </source>
</evidence>
<dbReference type="InterPro" id="IPR036013">
    <property type="entry name" value="Band_7/SPFH_dom_sf"/>
</dbReference>
<protein>
    <recommendedName>
        <fullName evidence="3">Band 7 domain-containing protein</fullName>
    </recommendedName>
</protein>
<organism evidence="4 5">
    <name type="scientific">Hahella chejuensis (strain KCTC 2396)</name>
    <dbReference type="NCBI Taxonomy" id="349521"/>
    <lineage>
        <taxon>Bacteria</taxon>
        <taxon>Pseudomonadati</taxon>
        <taxon>Pseudomonadota</taxon>
        <taxon>Gammaproteobacteria</taxon>
        <taxon>Oceanospirillales</taxon>
        <taxon>Hahellaceae</taxon>
        <taxon>Hahella</taxon>
    </lineage>
</organism>
<dbReference type="OrthoDB" id="3469168at2"/>
<proteinExistence type="predicted"/>
<dbReference type="Pfam" id="PF01145">
    <property type="entry name" value="Band_7"/>
    <property type="match status" value="1"/>
</dbReference>
<dbReference type="eggNOG" id="COG0330">
    <property type="taxonomic scope" value="Bacteria"/>
</dbReference>
<reference evidence="4 5" key="1">
    <citation type="journal article" date="2005" name="Nucleic Acids Res.">
        <title>Genomic blueprint of Hahella chejuensis, a marine microbe producing an algicidal agent.</title>
        <authorList>
            <person name="Jeong H."/>
            <person name="Yim J.H."/>
            <person name="Lee C."/>
            <person name="Choi S.-H."/>
            <person name="Park Y.K."/>
            <person name="Yoon S.H."/>
            <person name="Hur C.-G."/>
            <person name="Kang H.-Y."/>
            <person name="Kim D."/>
            <person name="Lee H.H."/>
            <person name="Park K.H."/>
            <person name="Park S.-H."/>
            <person name="Park H.-S."/>
            <person name="Lee H.K."/>
            <person name="Oh T.K."/>
            <person name="Kim J.F."/>
        </authorList>
    </citation>
    <scope>NUCLEOTIDE SEQUENCE [LARGE SCALE GENOMIC DNA]</scope>
    <source>
        <strain evidence="4 5">KCTC 2396</strain>
    </source>
</reference>
<evidence type="ECO:0000256" key="1">
    <source>
        <dbReference type="ARBA" id="ARBA00004167"/>
    </source>
</evidence>
<dbReference type="EMBL" id="CP000155">
    <property type="protein sequence ID" value="ABC31034.1"/>
    <property type="molecule type" value="Genomic_DNA"/>
</dbReference>
<dbReference type="Proteomes" id="UP000000238">
    <property type="component" value="Chromosome"/>
</dbReference>
<evidence type="ECO:0000256" key="2">
    <source>
        <dbReference type="SAM" id="Coils"/>
    </source>
</evidence>
<dbReference type="SUPFAM" id="SSF117892">
    <property type="entry name" value="Band 7/SPFH domain"/>
    <property type="match status" value="1"/>
</dbReference>
<dbReference type="KEGG" id="hch:HCH_04328"/>
<dbReference type="GO" id="GO:0016020">
    <property type="term" value="C:membrane"/>
    <property type="evidence" value="ECO:0007669"/>
    <property type="project" value="UniProtKB-SubCell"/>
</dbReference>
<feature type="coiled-coil region" evidence="2">
    <location>
        <begin position="186"/>
        <end position="255"/>
    </location>
</feature>
<keyword evidence="5" id="KW-1185">Reference proteome</keyword>
<accession>Q2SE90</accession>
<name>Q2SE90_HAHCH</name>
<dbReference type="Gene3D" id="3.30.479.30">
    <property type="entry name" value="Band 7 domain"/>
    <property type="match status" value="1"/>
</dbReference>
<dbReference type="STRING" id="349521.HCH_04328"/>
<gene>
    <name evidence="4" type="ordered locus">HCH_04328</name>
</gene>
<feature type="domain" description="Band 7" evidence="3">
    <location>
        <begin position="6"/>
        <end position="194"/>
    </location>
</feature>
<evidence type="ECO:0000313" key="4">
    <source>
        <dbReference type="EMBL" id="ABC31034.1"/>
    </source>
</evidence>
<dbReference type="InterPro" id="IPR001107">
    <property type="entry name" value="Band_7"/>
</dbReference>